<organism evidence="1 2">
    <name type="scientific">Triparma laevis f. inornata</name>
    <dbReference type="NCBI Taxonomy" id="1714386"/>
    <lineage>
        <taxon>Eukaryota</taxon>
        <taxon>Sar</taxon>
        <taxon>Stramenopiles</taxon>
        <taxon>Ochrophyta</taxon>
        <taxon>Bolidophyceae</taxon>
        <taxon>Parmales</taxon>
        <taxon>Triparmaceae</taxon>
        <taxon>Triparma</taxon>
    </lineage>
</organism>
<gene>
    <name evidence="1" type="ORF">TL16_g11254</name>
</gene>
<evidence type="ECO:0000313" key="1">
    <source>
        <dbReference type="EMBL" id="GMH88776.1"/>
    </source>
</evidence>
<proteinExistence type="predicted"/>
<sequence length="252" mass="28470">MGKEKKCKKKKKEEALATYKSKESDSSQKLDKSQQWWIERMPEADFRDAESICKSIICLVYLYMVMMYVRKNDVTLLNGISDSERFGLKKATSIVGKLPLLDRKHVTKRGRYPGNKPKEAFKEGNNTDIGLKDVRITDLKSIKGYNHSLAESGFEVGKLGDLAKWSETTFGIKSDRFIVTDRATLDSSWYYKSDMEVGDAYVFKTGSVPHTSFAEPGAGDGVRYSLEMRCAGLMWERGNFGFGIIGETTTKD</sequence>
<protein>
    <submittedName>
        <fullName evidence="1">Uncharacterized protein</fullName>
    </submittedName>
</protein>
<reference evidence="2" key="1">
    <citation type="journal article" date="2023" name="Commun. Biol.">
        <title>Genome analysis of Parmales, the sister group of diatoms, reveals the evolutionary specialization of diatoms from phago-mixotrophs to photoautotrophs.</title>
        <authorList>
            <person name="Ban H."/>
            <person name="Sato S."/>
            <person name="Yoshikawa S."/>
            <person name="Yamada K."/>
            <person name="Nakamura Y."/>
            <person name="Ichinomiya M."/>
            <person name="Sato N."/>
            <person name="Blanc-Mathieu R."/>
            <person name="Endo H."/>
            <person name="Kuwata A."/>
            <person name="Ogata H."/>
        </authorList>
    </citation>
    <scope>NUCLEOTIDE SEQUENCE [LARGE SCALE GENOMIC DNA]</scope>
</reference>
<name>A0A9W7BDX6_9STRA</name>
<evidence type="ECO:0000313" key="2">
    <source>
        <dbReference type="Proteomes" id="UP001162640"/>
    </source>
</evidence>
<comment type="caution">
    <text evidence="1">The sequence shown here is derived from an EMBL/GenBank/DDBJ whole genome shotgun (WGS) entry which is preliminary data.</text>
</comment>
<accession>A0A9W7BDX6</accession>
<dbReference type="EMBL" id="BLQM01000418">
    <property type="protein sequence ID" value="GMH88776.1"/>
    <property type="molecule type" value="Genomic_DNA"/>
</dbReference>
<dbReference type="Proteomes" id="UP001162640">
    <property type="component" value="Unassembled WGS sequence"/>
</dbReference>
<dbReference type="AlphaFoldDB" id="A0A9W7BDX6"/>